<organism evidence="1 2">
    <name type="scientific">Anoxybacillus gonensis</name>
    <dbReference type="NCBI Taxonomy" id="198467"/>
    <lineage>
        <taxon>Bacteria</taxon>
        <taxon>Bacillati</taxon>
        <taxon>Bacillota</taxon>
        <taxon>Bacilli</taxon>
        <taxon>Bacillales</taxon>
        <taxon>Anoxybacillaceae</taxon>
        <taxon>Anoxybacillus</taxon>
    </lineage>
</organism>
<gene>
    <name evidence="1" type="ORF">NBU54_03765</name>
</gene>
<dbReference type="AlphaFoldDB" id="A0AAW7TGI7"/>
<dbReference type="Proteomes" id="UP001176117">
    <property type="component" value="Unassembled WGS sequence"/>
</dbReference>
<dbReference type="EMBL" id="JAMOGB010000002">
    <property type="protein sequence ID" value="MDO0876798.1"/>
    <property type="molecule type" value="Genomic_DNA"/>
</dbReference>
<reference evidence="1" key="1">
    <citation type="submission" date="2022-05" db="EMBL/GenBank/DDBJ databases">
        <title>Genome-based reclassification of Anoxybacillus salavatliensis Cihan et al. as a later heterotypic synonym of Anoxybacillus gonensis Belduz et al. 2003.</title>
        <authorList>
            <person name="Inan Bektas K."/>
            <person name="Guler H.I."/>
            <person name="Belduz A.O."/>
            <person name="Canakci S."/>
        </authorList>
    </citation>
    <scope>NUCLEOTIDE SEQUENCE</scope>
    <source>
        <strain evidence="1">NCIMB 13933</strain>
    </source>
</reference>
<sequence length="64" mass="7417">MVMRKHGDKVEVSLNIQLPVNVCSKCHAEFILFYVSSNEVWEQLANGFGILHCPYCGEKMEWEK</sequence>
<proteinExistence type="predicted"/>
<keyword evidence="2" id="KW-1185">Reference proteome</keyword>
<comment type="caution">
    <text evidence="1">The sequence shown here is derived from an EMBL/GenBank/DDBJ whole genome shotgun (WGS) entry which is preliminary data.</text>
</comment>
<protein>
    <submittedName>
        <fullName evidence="1">Uncharacterized protein</fullName>
    </submittedName>
</protein>
<evidence type="ECO:0000313" key="1">
    <source>
        <dbReference type="EMBL" id="MDO0876798.1"/>
    </source>
</evidence>
<name>A0AAW7TGI7_9BACL</name>
<accession>A0AAW7TGI7</accession>
<evidence type="ECO:0000313" key="2">
    <source>
        <dbReference type="Proteomes" id="UP001176117"/>
    </source>
</evidence>
<dbReference type="RefSeq" id="WP_035064601.1">
    <property type="nucleotide sequence ID" value="NZ_CP012152.1"/>
</dbReference>
<dbReference type="KEGG" id="agn:AFK25_02320"/>